<reference evidence="3" key="1">
    <citation type="journal article" date="2013" name="Genome Announc.">
        <title>Complete Chromosome Sequence of Carnobacterium maltaromaticum LMA 28.</title>
        <authorList>
            <person name="Cailliez-Grimal C."/>
            <person name="Chaillou S."/>
            <person name="Anba-Mondoloni J."/>
            <person name="Loux V."/>
            <person name="Afzal M.I."/>
            <person name="Rahman A."/>
            <person name="Kergourlay G."/>
            <person name="Champomier-Verges M.C."/>
            <person name="Zagorec M."/>
            <person name="Dalgaard P."/>
            <person name="Leisner J.J."/>
            <person name="Prevost H."/>
            <person name="Revol-Junelles A.M."/>
            <person name="Borges F."/>
        </authorList>
    </citation>
    <scope>NUCLEOTIDE SEQUENCE</scope>
    <source>
        <strain evidence="3">LMA28</strain>
    </source>
</reference>
<evidence type="ECO:0000313" key="3">
    <source>
        <dbReference type="Proteomes" id="UP000000212"/>
    </source>
</evidence>
<name>R7RVB0_CARML</name>
<keyword evidence="3" id="KW-1185">Reference proteome</keyword>
<dbReference type="KEGG" id="cml:BN424_1677"/>
<evidence type="ECO:0000259" key="1">
    <source>
        <dbReference type="Pfam" id="PF20276"/>
    </source>
</evidence>
<dbReference type="Proteomes" id="UP000000212">
    <property type="component" value="Chromosome"/>
</dbReference>
<organism evidence="2 3">
    <name type="scientific">Carnobacterium maltaromaticum LMA28</name>
    <dbReference type="NCBI Taxonomy" id="1234679"/>
    <lineage>
        <taxon>Bacteria</taxon>
        <taxon>Bacillati</taxon>
        <taxon>Bacillota</taxon>
        <taxon>Bacilli</taxon>
        <taxon>Lactobacillales</taxon>
        <taxon>Carnobacteriaceae</taxon>
        <taxon>Carnobacterium</taxon>
    </lineage>
</organism>
<evidence type="ECO:0000313" key="2">
    <source>
        <dbReference type="EMBL" id="CDF59510.1"/>
    </source>
</evidence>
<sequence>MVDFNINLKKGIKSFLMTGGLAVSDSENLKYESKGKIIWQMQNYLNLSIGYITIEDPKKIKTQLINWFKNKYNGIPIANHKFVDNDAIASWSGYNFQGASMLLNVLKRMNSICEIEYKLFAVELEKYEDYVIYRNNTPIELYQVKARLNDIKQNAYSDAITKLLLHKKQLTSKHNLSDTKIKCFLVSAVEIDDWCHSEIELYQHQSKYHQPLKKIVKYIKDEIQIFYSNKEIKYDKVLIENSYSFLCQEIDKLIYQNHYNRSKKKELDYKINMSTFNEILMTSNKKMIVSLIARNQERVQKEIFSSIEKKFENYCNRCTNKICQVCSIPNFVSALNTIDVLKYGIILSPMEEHTEDDYRVAAAFSVNNLNTVFKQFRMSQADWFEYDSNHIFIKKDNSERNIIPTALNFEDDSDESLSIQEFFKLFSTNPNLNLIIKNSALTSKMENKSIFFDNSNITKSPGNEYTSKSKSSIKQQLNLELINQTEFKHRME</sequence>
<dbReference type="RefSeq" id="WP_016356441.1">
    <property type="nucleotide sequence ID" value="NC_019425.2"/>
</dbReference>
<dbReference type="AlphaFoldDB" id="R7RVB0"/>
<dbReference type="STRING" id="1234679.BN424_1677"/>
<dbReference type="OrthoDB" id="9149748at2"/>
<gene>
    <name evidence="2" type="ORF">BN424_1677</name>
</gene>
<dbReference type="InterPro" id="IPR046920">
    <property type="entry name" value="ABC-3C_CTD1"/>
</dbReference>
<protein>
    <recommendedName>
        <fullName evidence="1">ABC-three component systems C-terminal domain-containing protein</fullName>
    </recommendedName>
</protein>
<accession>R7RVB0</accession>
<proteinExistence type="predicted"/>
<dbReference type="Pfam" id="PF20276">
    <property type="entry name" value="CTD1"/>
    <property type="match status" value="1"/>
</dbReference>
<dbReference type="EMBL" id="HE999757">
    <property type="protein sequence ID" value="CDF59510.1"/>
    <property type="molecule type" value="Genomic_DNA"/>
</dbReference>
<dbReference type="HOGENOM" id="CLU_483762_0_0_9"/>
<feature type="domain" description="ABC-three component systems C-terminal" evidence="1">
    <location>
        <begin position="199"/>
        <end position="440"/>
    </location>
</feature>